<keyword evidence="3" id="KW-1185">Reference proteome</keyword>
<accession>A0ABR1DDT1</accession>
<evidence type="ECO:0000256" key="1">
    <source>
        <dbReference type="SAM" id="MobiDB-lite"/>
    </source>
</evidence>
<name>A0ABR1DDT1_NECAM</name>
<reference evidence="2 3" key="1">
    <citation type="submission" date="2023-08" db="EMBL/GenBank/DDBJ databases">
        <title>A Necator americanus chromosomal reference genome.</title>
        <authorList>
            <person name="Ilik V."/>
            <person name="Petrzelkova K.J."/>
            <person name="Pardy F."/>
            <person name="Fuh T."/>
            <person name="Niatou-Singa F.S."/>
            <person name="Gouil Q."/>
            <person name="Baker L."/>
            <person name="Ritchie M.E."/>
            <person name="Jex A.R."/>
            <person name="Gazzola D."/>
            <person name="Li H."/>
            <person name="Toshio Fujiwara R."/>
            <person name="Zhan B."/>
            <person name="Aroian R.V."/>
            <person name="Pafco B."/>
            <person name="Schwarz E.M."/>
        </authorList>
    </citation>
    <scope>NUCLEOTIDE SEQUENCE [LARGE SCALE GENOMIC DNA]</scope>
    <source>
        <strain evidence="2 3">Aroian</strain>
        <tissue evidence="2">Whole animal</tissue>
    </source>
</reference>
<dbReference type="EMBL" id="JAVFWL010000004">
    <property type="protein sequence ID" value="KAK6748642.1"/>
    <property type="molecule type" value="Genomic_DNA"/>
</dbReference>
<evidence type="ECO:0008006" key="4">
    <source>
        <dbReference type="Google" id="ProtNLM"/>
    </source>
</evidence>
<sequence length="67" mass="7536">MSVGAQKTKQIAKITGEKMKEGAQATKEATLDLHEGVKEMQAANDQAYKKEKNEDEKNNDQKDQKEK</sequence>
<gene>
    <name evidence="2" type="primary">Necator_chrIV.g14622</name>
    <name evidence="2" type="ORF">RB195_001327</name>
</gene>
<dbReference type="Proteomes" id="UP001303046">
    <property type="component" value="Unassembled WGS sequence"/>
</dbReference>
<evidence type="ECO:0000313" key="3">
    <source>
        <dbReference type="Proteomes" id="UP001303046"/>
    </source>
</evidence>
<feature type="compositionally biased region" description="Basic and acidic residues" evidence="1">
    <location>
        <begin position="47"/>
        <end position="67"/>
    </location>
</feature>
<evidence type="ECO:0000313" key="2">
    <source>
        <dbReference type="EMBL" id="KAK6748642.1"/>
    </source>
</evidence>
<protein>
    <recommendedName>
        <fullName evidence="4">CsbD-like protein</fullName>
    </recommendedName>
</protein>
<organism evidence="2 3">
    <name type="scientific">Necator americanus</name>
    <name type="common">Human hookworm</name>
    <dbReference type="NCBI Taxonomy" id="51031"/>
    <lineage>
        <taxon>Eukaryota</taxon>
        <taxon>Metazoa</taxon>
        <taxon>Ecdysozoa</taxon>
        <taxon>Nematoda</taxon>
        <taxon>Chromadorea</taxon>
        <taxon>Rhabditida</taxon>
        <taxon>Rhabditina</taxon>
        <taxon>Rhabditomorpha</taxon>
        <taxon>Strongyloidea</taxon>
        <taxon>Ancylostomatidae</taxon>
        <taxon>Bunostominae</taxon>
        <taxon>Necator</taxon>
    </lineage>
</organism>
<proteinExistence type="predicted"/>
<comment type="caution">
    <text evidence="2">The sequence shown here is derived from an EMBL/GenBank/DDBJ whole genome shotgun (WGS) entry which is preliminary data.</text>
</comment>
<feature type="compositionally biased region" description="Basic and acidic residues" evidence="1">
    <location>
        <begin position="29"/>
        <end position="38"/>
    </location>
</feature>
<feature type="region of interest" description="Disordered" evidence="1">
    <location>
        <begin position="1"/>
        <end position="67"/>
    </location>
</feature>